<dbReference type="AlphaFoldDB" id="A0A0K2TVU1"/>
<protein>
    <submittedName>
        <fullName evidence="1">Putative LOC100203442 [Hydra vulgaris]</fullName>
    </submittedName>
</protein>
<accession>A0A0K2TVU1</accession>
<proteinExistence type="predicted"/>
<reference evidence="1" key="1">
    <citation type="submission" date="2014-05" db="EMBL/GenBank/DDBJ databases">
        <authorList>
            <person name="Chronopoulou M."/>
        </authorList>
    </citation>
    <scope>NUCLEOTIDE SEQUENCE</scope>
    <source>
        <tissue evidence="1">Whole organism</tissue>
    </source>
</reference>
<organism evidence="1">
    <name type="scientific">Lepeophtheirus salmonis</name>
    <name type="common">Salmon louse</name>
    <name type="synonym">Caligus salmonis</name>
    <dbReference type="NCBI Taxonomy" id="72036"/>
    <lineage>
        <taxon>Eukaryota</taxon>
        <taxon>Metazoa</taxon>
        <taxon>Ecdysozoa</taxon>
        <taxon>Arthropoda</taxon>
        <taxon>Crustacea</taxon>
        <taxon>Multicrustacea</taxon>
        <taxon>Hexanauplia</taxon>
        <taxon>Copepoda</taxon>
        <taxon>Siphonostomatoida</taxon>
        <taxon>Caligidae</taxon>
        <taxon>Lepeophtheirus</taxon>
    </lineage>
</organism>
<name>A0A0K2TVU1_LEPSM</name>
<dbReference type="EMBL" id="HACA01012812">
    <property type="protein sequence ID" value="CDW30173.1"/>
    <property type="molecule type" value="Transcribed_RNA"/>
</dbReference>
<evidence type="ECO:0000313" key="1">
    <source>
        <dbReference type="EMBL" id="CDW30173.1"/>
    </source>
</evidence>
<sequence>MEETIFCEKYIESLWCLDNEFRVDYALIKQKDCGGLHQTALTYPSKDVIEVCLETEKMFERLLNSKNRLAERFQPDS</sequence>